<name>A0AAX4PG15_9CHLO</name>
<feature type="compositionally biased region" description="Basic and acidic residues" evidence="1">
    <location>
        <begin position="630"/>
        <end position="640"/>
    </location>
</feature>
<accession>A0AAX4PG15</accession>
<evidence type="ECO:0000256" key="1">
    <source>
        <dbReference type="SAM" id="MobiDB-lite"/>
    </source>
</evidence>
<feature type="region of interest" description="Disordered" evidence="1">
    <location>
        <begin position="550"/>
        <end position="640"/>
    </location>
</feature>
<protein>
    <submittedName>
        <fullName evidence="2">Uncharacterized protein</fullName>
    </submittedName>
</protein>
<proteinExistence type="predicted"/>
<feature type="compositionally biased region" description="Basic and acidic residues" evidence="1">
    <location>
        <begin position="573"/>
        <end position="582"/>
    </location>
</feature>
<keyword evidence="3" id="KW-1185">Reference proteome</keyword>
<evidence type="ECO:0000313" key="3">
    <source>
        <dbReference type="Proteomes" id="UP001472866"/>
    </source>
</evidence>
<evidence type="ECO:0000313" key="2">
    <source>
        <dbReference type="EMBL" id="WZN65153.1"/>
    </source>
</evidence>
<sequence>MAKDLGRADFFLLESSSFARNEDVLVGENFLTRWSAMLHLVELVCLDRSPDLVSVQSADGFLINPTRGWAEELRRVAVEQPGVFDAPVVSLQNMLRRLLLVLRFATGMNTRVHLCLCGGAQAVVEAELAVLEDLIRKVKETSDLEIIVFGESVGTEELGGLHSLCRCPEEDEDCLFPYACASCSPLLVIPPTWEEGGQNDSAEFLGGVVRNGTLSQESLFNFEEKFEKLYNRVPPRDTVLELSKCKMETTQKRMASIKETLSGYYRRFGVPERQGDAKDDDGPGAVEQLRRLQLVGSDAAIPGTAPRFHGGCGSQATMVQMVQEHLGNDAVKYAISVNGKNFDLDDALGLIRRFSEPLISLPCGKLLKSFGRNAGKLKGKMKLSAGRTKGHLQALLEFNGTLKLIFLPDGQDEAGGELLVHMKKDTQKIGEQGTSYALKLLTSDKSGRSFALVLVRGDQEFVRECFYLRGREGEKEDLRRFSDMLKDPPKLEDFLSPSQQAALDLIMALAGGGGTTLKKGFLIRRDRAAAAAAAAAGERPRLPATLKATAAAAAVPAQDRGPNPELGDQAEGPGERSRRTAESGEGGGAGRRARPVQEEARGLSQTAVQSFIVPGSDSESEEASGVAPMKEGREAGVPVKVKEPGAEINLNNLKDFF</sequence>
<dbReference type="EMBL" id="CP151511">
    <property type="protein sequence ID" value="WZN65153.1"/>
    <property type="molecule type" value="Genomic_DNA"/>
</dbReference>
<reference evidence="2 3" key="1">
    <citation type="submission" date="2024-03" db="EMBL/GenBank/DDBJ databases">
        <title>Complete genome sequence of the green alga Chloropicon roscoffensis RCC1871.</title>
        <authorList>
            <person name="Lemieux C."/>
            <person name="Pombert J.-F."/>
            <person name="Otis C."/>
            <person name="Turmel M."/>
        </authorList>
    </citation>
    <scope>NUCLEOTIDE SEQUENCE [LARGE SCALE GENOMIC DNA]</scope>
    <source>
        <strain evidence="2 3">RCC1871</strain>
    </source>
</reference>
<organism evidence="2 3">
    <name type="scientific">Chloropicon roscoffensis</name>
    <dbReference type="NCBI Taxonomy" id="1461544"/>
    <lineage>
        <taxon>Eukaryota</taxon>
        <taxon>Viridiplantae</taxon>
        <taxon>Chlorophyta</taxon>
        <taxon>Chloropicophyceae</taxon>
        <taxon>Chloropicales</taxon>
        <taxon>Chloropicaceae</taxon>
        <taxon>Chloropicon</taxon>
    </lineage>
</organism>
<dbReference type="AlphaFoldDB" id="A0AAX4PG15"/>
<dbReference type="Proteomes" id="UP001472866">
    <property type="component" value="Chromosome 11"/>
</dbReference>
<gene>
    <name evidence="2" type="ORF">HKI87_11g67100</name>
</gene>